<feature type="compositionally biased region" description="Low complexity" evidence="1">
    <location>
        <begin position="26"/>
        <end position="42"/>
    </location>
</feature>
<feature type="region of interest" description="Disordered" evidence="1">
    <location>
        <begin position="1"/>
        <end position="82"/>
    </location>
</feature>
<name>A0A841PVN9_9HYPH</name>
<proteinExistence type="predicted"/>
<protein>
    <submittedName>
        <fullName evidence="2">Uncharacterized protein</fullName>
    </submittedName>
</protein>
<dbReference type="AlphaFoldDB" id="A0A841PVN9"/>
<keyword evidence="3" id="KW-1185">Reference proteome</keyword>
<evidence type="ECO:0000313" key="3">
    <source>
        <dbReference type="Proteomes" id="UP000556329"/>
    </source>
</evidence>
<evidence type="ECO:0000313" key="2">
    <source>
        <dbReference type="EMBL" id="MBB6414182.1"/>
    </source>
</evidence>
<comment type="caution">
    <text evidence="2">The sequence shown here is derived from an EMBL/GenBank/DDBJ whole genome shotgun (WGS) entry which is preliminary data.</text>
</comment>
<dbReference type="RefSeq" id="WP_246462454.1">
    <property type="nucleotide sequence ID" value="NZ_JACHEF010000015.1"/>
</dbReference>
<reference evidence="2 3" key="1">
    <citation type="submission" date="2020-08" db="EMBL/GenBank/DDBJ databases">
        <title>Genomic Encyclopedia of Type Strains, Phase IV (KMG-IV): sequencing the most valuable type-strain genomes for metagenomic binning, comparative biology and taxonomic classification.</title>
        <authorList>
            <person name="Goeker M."/>
        </authorList>
    </citation>
    <scope>NUCLEOTIDE SEQUENCE [LARGE SCALE GENOMIC DNA]</scope>
    <source>
        <strain evidence="2 3">DSM 100039</strain>
    </source>
</reference>
<gene>
    <name evidence="2" type="ORF">HNQ71_006891</name>
</gene>
<sequence length="82" mass="8256">MKDDEFRPKLGKIGSRGSKAGKRYAGQRAAAASPEAGQGAAGRLPPCSNHATGMLPSATAGSSSKHGSSGWPARVGTVRGHI</sequence>
<organism evidence="2 3">
    <name type="scientific">Mesorhizobium sangaii</name>
    <dbReference type="NCBI Taxonomy" id="505389"/>
    <lineage>
        <taxon>Bacteria</taxon>
        <taxon>Pseudomonadati</taxon>
        <taxon>Pseudomonadota</taxon>
        <taxon>Alphaproteobacteria</taxon>
        <taxon>Hyphomicrobiales</taxon>
        <taxon>Phyllobacteriaceae</taxon>
        <taxon>Mesorhizobium</taxon>
    </lineage>
</organism>
<dbReference type="Proteomes" id="UP000556329">
    <property type="component" value="Unassembled WGS sequence"/>
</dbReference>
<dbReference type="EMBL" id="JACHEF010000015">
    <property type="protein sequence ID" value="MBB6414182.1"/>
    <property type="molecule type" value="Genomic_DNA"/>
</dbReference>
<accession>A0A841PVN9</accession>
<evidence type="ECO:0000256" key="1">
    <source>
        <dbReference type="SAM" id="MobiDB-lite"/>
    </source>
</evidence>